<accession>A0A314KJ08</accession>
<evidence type="ECO:0000313" key="2">
    <source>
        <dbReference type="EMBL" id="OIT29317.1"/>
    </source>
</evidence>
<gene>
    <name evidence="2" type="ORF">A4A49_57115</name>
</gene>
<dbReference type="Gramene" id="OIT29317">
    <property type="protein sequence ID" value="OIT29317"/>
    <property type="gene ID" value="A4A49_57115"/>
</dbReference>
<dbReference type="CDD" id="cd06222">
    <property type="entry name" value="RNase_H_like"/>
    <property type="match status" value="1"/>
</dbReference>
<dbReference type="GO" id="GO:0003676">
    <property type="term" value="F:nucleic acid binding"/>
    <property type="evidence" value="ECO:0007669"/>
    <property type="project" value="InterPro"/>
</dbReference>
<dbReference type="EMBL" id="MJEQ01001813">
    <property type="protein sequence ID" value="OIT29317.1"/>
    <property type="molecule type" value="Genomic_DNA"/>
</dbReference>
<reference evidence="2" key="1">
    <citation type="submission" date="2016-11" db="EMBL/GenBank/DDBJ databases">
        <title>The genome of Nicotiana attenuata.</title>
        <authorList>
            <person name="Xu S."/>
            <person name="Brockmoeller T."/>
            <person name="Gaquerel E."/>
            <person name="Navarro A."/>
            <person name="Kuhl H."/>
            <person name="Gase K."/>
            <person name="Ling Z."/>
            <person name="Zhou W."/>
            <person name="Kreitzer C."/>
            <person name="Stanke M."/>
            <person name="Tang H."/>
            <person name="Lyons E."/>
            <person name="Pandey P."/>
            <person name="Pandey S.P."/>
            <person name="Timmermann B."/>
            <person name="Baldwin I.T."/>
        </authorList>
    </citation>
    <scope>NUCLEOTIDE SEQUENCE [LARGE SCALE GENOMIC DNA]</scope>
    <source>
        <strain evidence="2">UT</strain>
    </source>
</reference>
<proteinExistence type="predicted"/>
<dbReference type="SMR" id="A0A314KJ08"/>
<dbReference type="Proteomes" id="UP000187609">
    <property type="component" value="Unassembled WGS sequence"/>
</dbReference>
<dbReference type="PANTHER" id="PTHR47723:SF23">
    <property type="entry name" value="REVERSE TRANSCRIPTASE-LIKE PROTEIN"/>
    <property type="match status" value="1"/>
</dbReference>
<feature type="domain" description="RNase H type-1" evidence="1">
    <location>
        <begin position="30"/>
        <end position="147"/>
    </location>
</feature>
<evidence type="ECO:0000259" key="1">
    <source>
        <dbReference type="Pfam" id="PF13456"/>
    </source>
</evidence>
<dbReference type="Gene3D" id="3.30.420.10">
    <property type="entry name" value="Ribonuclease H-like superfamily/Ribonuclease H"/>
    <property type="match status" value="1"/>
</dbReference>
<sequence length="173" mass="20062">LLTERESDWDRKIKIKFYWTAPRTGWYKLNIDGAFNRNDASGCLEGVFRNQGNWTLGFTMKIISRAPIHAELMALYQGLRIAKEKKLYPLEIETDATQVIKYIKEGCITYDSIIYSCRLLLSQMGTVVMRHNFRQGNEVAHLLAKHAKSITTFINLEFLYFPPSFVMARMLAD</sequence>
<feature type="non-terminal residue" evidence="2">
    <location>
        <position position="1"/>
    </location>
</feature>
<organism evidence="2 3">
    <name type="scientific">Nicotiana attenuata</name>
    <name type="common">Coyote tobacco</name>
    <dbReference type="NCBI Taxonomy" id="49451"/>
    <lineage>
        <taxon>Eukaryota</taxon>
        <taxon>Viridiplantae</taxon>
        <taxon>Streptophyta</taxon>
        <taxon>Embryophyta</taxon>
        <taxon>Tracheophyta</taxon>
        <taxon>Spermatophyta</taxon>
        <taxon>Magnoliopsida</taxon>
        <taxon>eudicotyledons</taxon>
        <taxon>Gunneridae</taxon>
        <taxon>Pentapetalae</taxon>
        <taxon>asterids</taxon>
        <taxon>lamiids</taxon>
        <taxon>Solanales</taxon>
        <taxon>Solanaceae</taxon>
        <taxon>Nicotianoideae</taxon>
        <taxon>Nicotianeae</taxon>
        <taxon>Nicotiana</taxon>
    </lineage>
</organism>
<keyword evidence="3" id="KW-1185">Reference proteome</keyword>
<dbReference type="SUPFAM" id="SSF53098">
    <property type="entry name" value="Ribonuclease H-like"/>
    <property type="match status" value="1"/>
</dbReference>
<dbReference type="InterPro" id="IPR036397">
    <property type="entry name" value="RNaseH_sf"/>
</dbReference>
<dbReference type="InterPro" id="IPR044730">
    <property type="entry name" value="RNase_H-like_dom_plant"/>
</dbReference>
<dbReference type="PANTHER" id="PTHR47723">
    <property type="entry name" value="OS05G0353850 PROTEIN"/>
    <property type="match status" value="1"/>
</dbReference>
<protein>
    <submittedName>
        <fullName evidence="2">Ribonuclease h protein</fullName>
    </submittedName>
</protein>
<feature type="non-terminal residue" evidence="2">
    <location>
        <position position="173"/>
    </location>
</feature>
<name>A0A314KJ08_NICAT</name>
<dbReference type="Pfam" id="PF13456">
    <property type="entry name" value="RVT_3"/>
    <property type="match status" value="1"/>
</dbReference>
<evidence type="ECO:0000313" key="3">
    <source>
        <dbReference type="Proteomes" id="UP000187609"/>
    </source>
</evidence>
<dbReference type="InterPro" id="IPR002156">
    <property type="entry name" value="RNaseH_domain"/>
</dbReference>
<dbReference type="AlphaFoldDB" id="A0A314KJ08"/>
<dbReference type="InterPro" id="IPR012337">
    <property type="entry name" value="RNaseH-like_sf"/>
</dbReference>
<comment type="caution">
    <text evidence="2">The sequence shown here is derived from an EMBL/GenBank/DDBJ whole genome shotgun (WGS) entry which is preliminary data.</text>
</comment>
<dbReference type="InterPro" id="IPR053151">
    <property type="entry name" value="RNase_H-like"/>
</dbReference>
<dbReference type="GO" id="GO:0004523">
    <property type="term" value="F:RNA-DNA hybrid ribonuclease activity"/>
    <property type="evidence" value="ECO:0007669"/>
    <property type="project" value="InterPro"/>
</dbReference>